<evidence type="ECO:0000256" key="2">
    <source>
        <dbReference type="ARBA" id="ARBA00022840"/>
    </source>
</evidence>
<keyword evidence="2" id="KW-0067">ATP-binding</keyword>
<keyword evidence="1" id="KW-0547">Nucleotide-binding</keyword>
<dbReference type="CDD" id="cd19503">
    <property type="entry name" value="RecA-like_CDC48_NLV2_r1-like"/>
    <property type="match status" value="1"/>
</dbReference>
<dbReference type="InterPro" id="IPR027417">
    <property type="entry name" value="P-loop_NTPase"/>
</dbReference>
<dbReference type="EMBL" id="MBFT01000463">
    <property type="protein sequence ID" value="PVU90764.1"/>
    <property type="molecule type" value="Genomic_DNA"/>
</dbReference>
<dbReference type="Gene3D" id="3.40.50.300">
    <property type="entry name" value="P-loop containing nucleotide triphosphate hydrolases"/>
    <property type="match status" value="2"/>
</dbReference>
<dbReference type="InterPro" id="IPR003593">
    <property type="entry name" value="AAA+_ATPase"/>
</dbReference>
<evidence type="ECO:0000256" key="1">
    <source>
        <dbReference type="ARBA" id="ARBA00022741"/>
    </source>
</evidence>
<name>A0A2T9YEQ5_9FUNG</name>
<comment type="caution">
    <text evidence="5">The sequence shown here is derived from an EMBL/GenBank/DDBJ whole genome shotgun (WGS) entry which is preliminary data.</text>
</comment>
<dbReference type="InterPro" id="IPR050168">
    <property type="entry name" value="AAA_ATPase_domain"/>
</dbReference>
<feature type="domain" description="AAA+ ATPase" evidence="4">
    <location>
        <begin position="596"/>
        <end position="734"/>
    </location>
</feature>
<dbReference type="GO" id="GO:0005737">
    <property type="term" value="C:cytoplasm"/>
    <property type="evidence" value="ECO:0007669"/>
    <property type="project" value="TreeGrafter"/>
</dbReference>
<reference evidence="5 6" key="1">
    <citation type="journal article" date="2018" name="MBio">
        <title>Comparative Genomics Reveals the Core Gene Toolbox for the Fungus-Insect Symbiosis.</title>
        <authorList>
            <person name="Wang Y."/>
            <person name="Stata M."/>
            <person name="Wang W."/>
            <person name="Stajich J.E."/>
            <person name="White M.M."/>
            <person name="Moncalvo J.M."/>
        </authorList>
    </citation>
    <scope>NUCLEOTIDE SEQUENCE [LARGE SCALE GENOMIC DNA]</scope>
    <source>
        <strain evidence="5 6">AUS-77-4</strain>
    </source>
</reference>
<dbReference type="PROSITE" id="PS00674">
    <property type="entry name" value="AAA"/>
    <property type="match status" value="2"/>
</dbReference>
<evidence type="ECO:0000313" key="6">
    <source>
        <dbReference type="Proteomes" id="UP000245699"/>
    </source>
</evidence>
<feature type="domain" description="AAA+ ATPase" evidence="4">
    <location>
        <begin position="249"/>
        <end position="386"/>
    </location>
</feature>
<dbReference type="AlphaFoldDB" id="A0A2T9YEQ5"/>
<organism evidence="5 6">
    <name type="scientific">Furculomyces boomerangus</name>
    <dbReference type="NCBI Taxonomy" id="61424"/>
    <lineage>
        <taxon>Eukaryota</taxon>
        <taxon>Fungi</taxon>
        <taxon>Fungi incertae sedis</taxon>
        <taxon>Zoopagomycota</taxon>
        <taxon>Kickxellomycotina</taxon>
        <taxon>Harpellomycetes</taxon>
        <taxon>Harpellales</taxon>
        <taxon>Harpellaceae</taxon>
        <taxon>Furculomyces</taxon>
    </lineage>
</organism>
<dbReference type="Gene3D" id="1.10.8.60">
    <property type="match status" value="2"/>
</dbReference>
<dbReference type="SMART" id="SM00382">
    <property type="entry name" value="AAA"/>
    <property type="match status" value="2"/>
</dbReference>
<dbReference type="Pfam" id="PF00004">
    <property type="entry name" value="AAA"/>
    <property type="match status" value="2"/>
</dbReference>
<dbReference type="OrthoDB" id="27435at2759"/>
<dbReference type="SUPFAM" id="SSF52540">
    <property type="entry name" value="P-loop containing nucleoside triphosphate hydrolases"/>
    <property type="match status" value="2"/>
</dbReference>
<keyword evidence="6" id="KW-1185">Reference proteome</keyword>
<sequence>MPPKQVHQKLTVGKRKDEKDEYFNRVYLSISEMRNRTLCAGDLVIAKKSITDSSKPNTNTFATYCGVAWPSFTCTPKEIQISSLGRINLKAEIGDHVFLEKQIKEIDSAKQIIVSVISQIDIMPSSFLYLTIRKTLVSCYALTKGYIFEISFSGEIIQMKISDIKIKDTNKECPTAEKQPFFTIDSETVITLDENNHKTLNSTKTEEKVDKTSGYKKVGGLKKQIQIIKETVELPLLSPEIFTKYGLVPPRGVLLYGPPGTGKTLIAKAVGEETNASVVTINGSEVASKYYGETESNLADLFEKARKSQPAIIFIDEIDALCPKRDSTTSNTENRVVTSLLTLMDITNNNNDRIVIIGATNRPNSLDEALRRPGRFDREIEISVPSNEERLEIFKVIMKDVPNILSEEELTTISDSCHGFVGADIAALCREAGLNAIKRLYSLETSSKESLEPKIEENSKPNTNQTNKVESDKRTSKGSTKSLLEQNDDNLENSFLKMSLEINLNEKNSSTSDKNINNKEERYDNDRLDQLYLTFNDFVSAAPSVKPSSMREVALEVPKVYWDEIGGQDEVKERLKEAVEWPLKFPELFTRMGIKPPKGILLYGPPGCSKTLVAKALATESKLNFMAVKGPELFSKYVGESEKAVKRLFKRARLSSPSIIFFDEIDALATSRSGSSDSSSVSERVLSQLLSEMDGIEPLVQVTIVAATNRPDIIDHALLRPGRFDRLIYVPPPDYKTRCSIFAIQLKKMVTSPDVSPEALSEMSDGFSGAEVVSLCQEAAMAAMEENIGAEQVEMKHFKSVRLNFKLQITKEMIEFYEEFRLKNL</sequence>
<gene>
    <name evidence="5" type="ORF">BB559_004451</name>
</gene>
<evidence type="ECO:0000259" key="4">
    <source>
        <dbReference type="SMART" id="SM00382"/>
    </source>
</evidence>
<dbReference type="Pfam" id="PF17862">
    <property type="entry name" value="AAA_lid_3"/>
    <property type="match status" value="2"/>
</dbReference>
<dbReference type="PANTHER" id="PTHR23077">
    <property type="entry name" value="AAA-FAMILY ATPASE"/>
    <property type="match status" value="1"/>
</dbReference>
<evidence type="ECO:0000256" key="3">
    <source>
        <dbReference type="SAM" id="MobiDB-lite"/>
    </source>
</evidence>
<dbReference type="Proteomes" id="UP000245699">
    <property type="component" value="Unassembled WGS sequence"/>
</dbReference>
<dbReference type="FunFam" id="3.40.50.300:FF:000661">
    <property type="entry name" value="calmodulin-interacting protein 111 isoform X1"/>
    <property type="match status" value="1"/>
</dbReference>
<evidence type="ECO:0000313" key="5">
    <source>
        <dbReference type="EMBL" id="PVU90764.1"/>
    </source>
</evidence>
<dbReference type="CDD" id="cd19511">
    <property type="entry name" value="RecA-like_CDC48_r2-like"/>
    <property type="match status" value="1"/>
</dbReference>
<feature type="compositionally biased region" description="Basic and acidic residues" evidence="3">
    <location>
        <begin position="448"/>
        <end position="459"/>
    </location>
</feature>
<dbReference type="GO" id="GO:0005524">
    <property type="term" value="F:ATP binding"/>
    <property type="evidence" value="ECO:0007669"/>
    <property type="project" value="UniProtKB-KW"/>
</dbReference>
<dbReference type="InterPro" id="IPR041569">
    <property type="entry name" value="AAA_lid_3"/>
</dbReference>
<feature type="region of interest" description="Disordered" evidence="3">
    <location>
        <begin position="448"/>
        <end position="486"/>
    </location>
</feature>
<accession>A0A2T9YEQ5</accession>
<dbReference type="PANTHER" id="PTHR23077:SF27">
    <property type="entry name" value="ATPASE FAMILY GENE 2 PROTEIN HOMOLOG A"/>
    <property type="match status" value="1"/>
</dbReference>
<dbReference type="InterPro" id="IPR003959">
    <property type="entry name" value="ATPase_AAA_core"/>
</dbReference>
<proteinExistence type="predicted"/>
<dbReference type="GO" id="GO:0016887">
    <property type="term" value="F:ATP hydrolysis activity"/>
    <property type="evidence" value="ECO:0007669"/>
    <property type="project" value="InterPro"/>
</dbReference>
<dbReference type="FunFam" id="3.40.50.300:FF:001985">
    <property type="entry name" value="Chromosome 9, whole genome shotgun sequence"/>
    <property type="match status" value="1"/>
</dbReference>
<dbReference type="STRING" id="61424.A0A2T9YEQ5"/>
<protein>
    <recommendedName>
        <fullName evidence="4">AAA+ ATPase domain-containing protein</fullName>
    </recommendedName>
</protein>
<dbReference type="InterPro" id="IPR003960">
    <property type="entry name" value="ATPase_AAA_CS"/>
</dbReference>